<dbReference type="InterPro" id="IPR017552">
    <property type="entry name" value="PHI/rmpB"/>
</dbReference>
<dbReference type="InterPro" id="IPR001347">
    <property type="entry name" value="SIS_dom"/>
</dbReference>
<gene>
    <name evidence="3" type="ORF">SAMN04488010_1150</name>
</gene>
<dbReference type="GO" id="GO:0097367">
    <property type="term" value="F:carbohydrate derivative binding"/>
    <property type="evidence" value="ECO:0007669"/>
    <property type="project" value="InterPro"/>
</dbReference>
<organism evidence="3 4">
    <name type="scientific">Maribacter stanieri</name>
    <dbReference type="NCBI Taxonomy" id="440514"/>
    <lineage>
        <taxon>Bacteria</taxon>
        <taxon>Pseudomonadati</taxon>
        <taxon>Bacteroidota</taxon>
        <taxon>Flavobacteriia</taxon>
        <taxon>Flavobacteriales</taxon>
        <taxon>Flavobacteriaceae</taxon>
        <taxon>Maribacter</taxon>
    </lineage>
</organism>
<dbReference type="Proteomes" id="UP000199462">
    <property type="component" value="Unassembled WGS sequence"/>
</dbReference>
<dbReference type="GO" id="GO:1901135">
    <property type="term" value="P:carbohydrate derivative metabolic process"/>
    <property type="evidence" value="ECO:0007669"/>
    <property type="project" value="InterPro"/>
</dbReference>
<dbReference type="NCBIfam" id="TIGR03127">
    <property type="entry name" value="RuMP_HxlB"/>
    <property type="match status" value="1"/>
</dbReference>
<evidence type="ECO:0000313" key="3">
    <source>
        <dbReference type="EMBL" id="SFR62011.1"/>
    </source>
</evidence>
<dbReference type="PANTHER" id="PTHR43443">
    <property type="entry name" value="3-HEXULOSE-6-PHOSPHATE ISOMERASE"/>
    <property type="match status" value="1"/>
</dbReference>
<dbReference type="InterPro" id="IPR046348">
    <property type="entry name" value="SIS_dom_sf"/>
</dbReference>
<name>A0A1I6I5N7_9FLAO</name>
<dbReference type="EMBL" id="FOYX01000001">
    <property type="protein sequence ID" value="SFR62011.1"/>
    <property type="molecule type" value="Genomic_DNA"/>
</dbReference>
<dbReference type="PROSITE" id="PS51464">
    <property type="entry name" value="SIS"/>
    <property type="match status" value="1"/>
</dbReference>
<dbReference type="PANTHER" id="PTHR43443:SF1">
    <property type="entry name" value="3-HEXULOSE-6-PHOSPHATE ISOMERASE"/>
    <property type="match status" value="1"/>
</dbReference>
<feature type="domain" description="SIS" evidence="2">
    <location>
        <begin position="59"/>
        <end position="201"/>
    </location>
</feature>
<evidence type="ECO:0000313" key="4">
    <source>
        <dbReference type="Proteomes" id="UP000199462"/>
    </source>
</evidence>
<dbReference type="CDD" id="cd05005">
    <property type="entry name" value="SIS_PHI"/>
    <property type="match status" value="1"/>
</dbReference>
<dbReference type="AlphaFoldDB" id="A0A1I6I5N7"/>
<dbReference type="Pfam" id="PF01380">
    <property type="entry name" value="SIS"/>
    <property type="match status" value="1"/>
</dbReference>
<proteinExistence type="inferred from homology"/>
<keyword evidence="3" id="KW-0413">Isomerase</keyword>
<reference evidence="4" key="1">
    <citation type="submission" date="2016-10" db="EMBL/GenBank/DDBJ databases">
        <authorList>
            <person name="Varghese N."/>
            <person name="Submissions S."/>
        </authorList>
    </citation>
    <scope>NUCLEOTIDE SEQUENCE [LARGE SCALE GENOMIC DNA]</scope>
    <source>
        <strain evidence="4">DSM 19891</strain>
    </source>
</reference>
<comment type="similarity">
    <text evidence="1">Belongs to the SIS family. PHI subfamily.</text>
</comment>
<dbReference type="GO" id="GO:0016853">
    <property type="term" value="F:isomerase activity"/>
    <property type="evidence" value="ECO:0007669"/>
    <property type="project" value="UniProtKB-KW"/>
</dbReference>
<dbReference type="Gene3D" id="3.40.50.10490">
    <property type="entry name" value="Glucose-6-phosphate isomerase like protein, domain 1"/>
    <property type="match status" value="1"/>
</dbReference>
<evidence type="ECO:0000256" key="1">
    <source>
        <dbReference type="ARBA" id="ARBA00009235"/>
    </source>
</evidence>
<protein>
    <submittedName>
        <fullName evidence="3">3-hexulose-6-phosphate isomerase</fullName>
    </submittedName>
</protein>
<keyword evidence="4" id="KW-1185">Reference proteome</keyword>
<evidence type="ECO:0000259" key="2">
    <source>
        <dbReference type="PROSITE" id="PS51464"/>
    </source>
</evidence>
<dbReference type="STRING" id="440514.SAMN04488010_1150"/>
<sequence>MIPYTFVVDFNAKRISIKYPMDDTLKKNNTELIEDAMDIIIGEHLKLIKSIQYDEIAALIPTITNAKNIFVTGSGRTGLMMKASAMRLMHLGYKVHVVGETTAPAITKGDVLIAGSGSGTTSGIVSAAENANIEGASVICFTTNAASLLALLSKHTVTIPAAQKQKRDEDISKQYAGSLFEQSLLLVMDALIQTLWELDGSLASDLWKRHANME</sequence>
<accession>A0A1I6I5N7</accession>
<dbReference type="SUPFAM" id="SSF53697">
    <property type="entry name" value="SIS domain"/>
    <property type="match status" value="1"/>
</dbReference>